<evidence type="ECO:0000313" key="1">
    <source>
        <dbReference type="EMBL" id="JAH61842.1"/>
    </source>
</evidence>
<accession>A0A0E9U7Z3</accession>
<protein>
    <submittedName>
        <fullName evidence="1">Uncharacterized protein</fullName>
    </submittedName>
</protein>
<sequence>MVKFFILTQCRFFYYQTYSISHF</sequence>
<dbReference type="AlphaFoldDB" id="A0A0E9U7Z3"/>
<proteinExistence type="predicted"/>
<reference evidence="1" key="1">
    <citation type="submission" date="2014-11" db="EMBL/GenBank/DDBJ databases">
        <authorList>
            <person name="Amaro Gonzalez C."/>
        </authorList>
    </citation>
    <scope>NUCLEOTIDE SEQUENCE</scope>
</reference>
<name>A0A0E9U7Z3_ANGAN</name>
<reference evidence="1" key="2">
    <citation type="journal article" date="2015" name="Fish Shellfish Immunol.">
        <title>Early steps in the European eel (Anguilla anguilla)-Vibrio vulnificus interaction in the gills: Role of the RtxA13 toxin.</title>
        <authorList>
            <person name="Callol A."/>
            <person name="Pajuelo D."/>
            <person name="Ebbesson L."/>
            <person name="Teles M."/>
            <person name="MacKenzie S."/>
            <person name="Amaro C."/>
        </authorList>
    </citation>
    <scope>NUCLEOTIDE SEQUENCE</scope>
</reference>
<dbReference type="EMBL" id="GBXM01046735">
    <property type="protein sequence ID" value="JAH61842.1"/>
    <property type="molecule type" value="Transcribed_RNA"/>
</dbReference>
<organism evidence="1">
    <name type="scientific">Anguilla anguilla</name>
    <name type="common">European freshwater eel</name>
    <name type="synonym">Muraena anguilla</name>
    <dbReference type="NCBI Taxonomy" id="7936"/>
    <lineage>
        <taxon>Eukaryota</taxon>
        <taxon>Metazoa</taxon>
        <taxon>Chordata</taxon>
        <taxon>Craniata</taxon>
        <taxon>Vertebrata</taxon>
        <taxon>Euteleostomi</taxon>
        <taxon>Actinopterygii</taxon>
        <taxon>Neopterygii</taxon>
        <taxon>Teleostei</taxon>
        <taxon>Anguilliformes</taxon>
        <taxon>Anguillidae</taxon>
        <taxon>Anguilla</taxon>
    </lineage>
</organism>